<dbReference type="RefSeq" id="WP_163816583.1">
    <property type="nucleotide sequence ID" value="NZ_JAAGOB010000002.1"/>
</dbReference>
<dbReference type="EMBL" id="JAAGOB010000002">
    <property type="protein sequence ID" value="NED94648.1"/>
    <property type="molecule type" value="Genomic_DNA"/>
</dbReference>
<evidence type="ECO:0000256" key="1">
    <source>
        <dbReference type="SAM" id="MobiDB-lite"/>
    </source>
</evidence>
<feature type="transmembrane region" description="Helical" evidence="2">
    <location>
        <begin position="224"/>
        <end position="245"/>
    </location>
</feature>
<comment type="caution">
    <text evidence="3">The sequence shown here is derived from an EMBL/GenBank/DDBJ whole genome shotgun (WGS) entry which is preliminary data.</text>
</comment>
<dbReference type="Proteomes" id="UP000469185">
    <property type="component" value="Unassembled WGS sequence"/>
</dbReference>
<feature type="transmembrane region" description="Helical" evidence="2">
    <location>
        <begin position="35"/>
        <end position="55"/>
    </location>
</feature>
<feature type="transmembrane region" description="Helical" evidence="2">
    <location>
        <begin position="6"/>
        <end position="23"/>
    </location>
</feature>
<organism evidence="3 4">
    <name type="scientific">Phytoactinopolyspora alkaliphila</name>
    <dbReference type="NCBI Taxonomy" id="1783498"/>
    <lineage>
        <taxon>Bacteria</taxon>
        <taxon>Bacillati</taxon>
        <taxon>Actinomycetota</taxon>
        <taxon>Actinomycetes</taxon>
        <taxon>Jiangellales</taxon>
        <taxon>Jiangellaceae</taxon>
        <taxon>Phytoactinopolyspora</taxon>
    </lineage>
</organism>
<keyword evidence="4" id="KW-1185">Reference proteome</keyword>
<reference evidence="3 4" key="1">
    <citation type="submission" date="2020-02" db="EMBL/GenBank/DDBJ databases">
        <authorList>
            <person name="Li X.-J."/>
            <person name="Feng X.-M."/>
        </authorList>
    </citation>
    <scope>NUCLEOTIDE SEQUENCE [LARGE SCALE GENOMIC DNA]</scope>
    <source>
        <strain evidence="3 4">CGMCC 4.7225</strain>
    </source>
</reference>
<keyword evidence="2" id="KW-0472">Membrane</keyword>
<feature type="compositionally biased region" description="Basic and acidic residues" evidence="1">
    <location>
        <begin position="93"/>
        <end position="104"/>
    </location>
</feature>
<gene>
    <name evidence="3" type="ORF">G1H11_04920</name>
</gene>
<feature type="transmembrane region" description="Helical" evidence="2">
    <location>
        <begin position="67"/>
        <end position="87"/>
    </location>
</feature>
<proteinExistence type="predicted"/>
<dbReference type="AlphaFoldDB" id="A0A6N9YIB9"/>
<name>A0A6N9YIB9_9ACTN</name>
<protein>
    <submittedName>
        <fullName evidence="3">Uncharacterized protein</fullName>
    </submittedName>
</protein>
<keyword evidence="2" id="KW-1133">Transmembrane helix</keyword>
<evidence type="ECO:0000256" key="2">
    <source>
        <dbReference type="SAM" id="Phobius"/>
    </source>
</evidence>
<accession>A0A6N9YIB9</accession>
<keyword evidence="2" id="KW-0812">Transmembrane</keyword>
<sequence>MTVAAVAFLGATAVVAAVLWYLVDRRKDRISTTAAVLAAAVPAVLLGVAALLAVLGPAADDGTLRTAHVVAVVAAVPGGALVARAVLRLADRRPGGGLAGDEKPSSGGGLATTDSSPAVPLPPPPPPPPPAAASSSPPAWTPRVPWDAPRGPSASAGATAGWRNARAVSDPETLRGGATIGSLERVAIVVSLLAGWPEGLALTLAVKGFGRYPELRKPSAPERFIIGTFASILWAAAVAGTVVALRP</sequence>
<feature type="compositionally biased region" description="Pro residues" evidence="1">
    <location>
        <begin position="119"/>
        <end position="131"/>
    </location>
</feature>
<feature type="region of interest" description="Disordered" evidence="1">
    <location>
        <begin position="93"/>
        <end position="163"/>
    </location>
</feature>
<evidence type="ECO:0000313" key="3">
    <source>
        <dbReference type="EMBL" id="NED94648.1"/>
    </source>
</evidence>
<evidence type="ECO:0000313" key="4">
    <source>
        <dbReference type="Proteomes" id="UP000469185"/>
    </source>
</evidence>